<evidence type="ECO:0000259" key="3">
    <source>
        <dbReference type="Pfam" id="PF22178"/>
    </source>
</evidence>
<dbReference type="InterPro" id="IPR054030">
    <property type="entry name" value="Gp5_Vgr_C"/>
</dbReference>
<sequence>MSTLHFNVEVDGIEKNTFVVHQFRGQESLSDDISQLGARCIGYRYTIDLASRRHDITPEDLVDRTARLALYRNGILERVVHGVVRCCTLGDTGHHHTFYSMVLVPSLERLSLRQNSRIFQGVSVPEIVSILLQEMGIFDYAFSLKHDHQKRDYCVQYRETDLAFLHRLMAEEGMVYSFSHQVSKHTIVFTDSNVGLEHLSHPIEYNPNSGSSEGAAYISQLIESHQITSSDTVLQEYSFKKPEHRFMQKAANNDGQPYEHFVFPGRYHNQASGKIRSQSQLDYLQRSQHIGQVLSNEMRLGAGLCFTLGDGEGERVTKDWQVVALSITATQPQALEEEGGVGATTYHNEALLIPANKAWKREPLTKPVADGATIAVVVGPENEDIYTDEYGRVKLHFLWDRYSNGNELSSCWVRVSQSSAGSEYGVMAIPRVGHEVIVSFINGDPDQPLVTGRTHNANNSPSYSLPKHKTKMVIRSESYQGSGFNELSFEDSSGAEQVYMHAQKDLKAQVNNDHTTHVHHDAHLLVGNDQYTQVKQDAHLKVTSDSYTTIKDRLSEQIGASFNQKVAGRFSAKSGREIVLQSGAKLVVESGAEVTLKVGGSFVSVDGSGVHLVGPAINLNAGGSAGSGAAYNGVMAALPKGIIPPDSPEVKKAVRHQALLVAEESHIPLVKPCSLEEE</sequence>
<dbReference type="SUPFAM" id="SSF69279">
    <property type="entry name" value="Phage tail proteins"/>
    <property type="match status" value="2"/>
</dbReference>
<protein>
    <submittedName>
        <fullName evidence="4">Type VI secretion system tip protein VgrG</fullName>
    </submittedName>
</protein>
<dbReference type="InterPro" id="IPR006533">
    <property type="entry name" value="T6SS_Vgr_RhsGE"/>
</dbReference>
<reference evidence="4 5" key="1">
    <citation type="submission" date="2018-12" db="EMBL/GenBank/DDBJ databases">
        <title>Vibrio sp. isolated from China Sea.</title>
        <authorList>
            <person name="Li Y."/>
        </authorList>
    </citation>
    <scope>NUCLEOTIDE SEQUENCE [LARGE SCALE GENOMIC DNA]</scope>
    <source>
        <strain evidence="4 5">BEI207</strain>
    </source>
</reference>
<proteinExistence type="inferred from homology"/>
<dbReference type="Gene3D" id="2.40.50.230">
    <property type="entry name" value="Gp5 N-terminal domain"/>
    <property type="match status" value="1"/>
</dbReference>
<keyword evidence="5" id="KW-1185">Reference proteome</keyword>
<dbReference type="InterPro" id="IPR017847">
    <property type="entry name" value="T6SS_RhsGE_Vgr_subset"/>
</dbReference>
<feature type="domain" description="Gp5/Type VI secretion system Vgr protein OB-fold" evidence="2">
    <location>
        <begin position="387"/>
        <end position="453"/>
    </location>
</feature>
<evidence type="ECO:0000259" key="2">
    <source>
        <dbReference type="Pfam" id="PF04717"/>
    </source>
</evidence>
<gene>
    <name evidence="4" type="primary">tssI</name>
    <name evidence="4" type="ORF">EJ063_07980</name>
</gene>
<dbReference type="SUPFAM" id="SSF69349">
    <property type="entry name" value="Phage fibre proteins"/>
    <property type="match status" value="1"/>
</dbReference>
<accession>A0A432CXZ2</accession>
<evidence type="ECO:0000256" key="1">
    <source>
        <dbReference type="ARBA" id="ARBA00005558"/>
    </source>
</evidence>
<comment type="caution">
    <text evidence="4">The sequence shown here is derived from an EMBL/GenBank/DDBJ whole genome shotgun (WGS) entry which is preliminary data.</text>
</comment>
<evidence type="ECO:0000313" key="4">
    <source>
        <dbReference type="EMBL" id="RTZ16722.1"/>
    </source>
</evidence>
<dbReference type="Gene3D" id="4.10.220.110">
    <property type="match status" value="1"/>
</dbReference>
<dbReference type="SUPFAM" id="SSF69255">
    <property type="entry name" value="gp5 N-terminal domain-like"/>
    <property type="match status" value="1"/>
</dbReference>
<dbReference type="Proteomes" id="UP000268973">
    <property type="component" value="Unassembled WGS sequence"/>
</dbReference>
<evidence type="ECO:0000313" key="5">
    <source>
        <dbReference type="Proteomes" id="UP000268973"/>
    </source>
</evidence>
<dbReference type="NCBIfam" id="TIGR01646">
    <property type="entry name" value="vgr_GE"/>
    <property type="match status" value="1"/>
</dbReference>
<dbReference type="InterPro" id="IPR050708">
    <property type="entry name" value="T6SS_VgrG/RHS"/>
</dbReference>
<dbReference type="EMBL" id="RXZH01000002">
    <property type="protein sequence ID" value="RTZ16722.1"/>
    <property type="molecule type" value="Genomic_DNA"/>
</dbReference>
<dbReference type="Pfam" id="PF04717">
    <property type="entry name" value="Phage_base_V"/>
    <property type="match status" value="1"/>
</dbReference>
<dbReference type="OrthoDB" id="9762420at2"/>
<dbReference type="PANTHER" id="PTHR32305:SF11">
    <property type="entry name" value="TYPE VI SECRETION SYSTEM SPIKE PROTEIN VGRG3"/>
    <property type="match status" value="1"/>
</dbReference>
<dbReference type="Gene3D" id="3.55.50.10">
    <property type="entry name" value="Baseplate protein-like domains"/>
    <property type="match status" value="1"/>
</dbReference>
<comment type="similarity">
    <text evidence="1">Belongs to the VgrG protein family.</text>
</comment>
<feature type="domain" description="Gp5/Type VI secretion system Vgr C-terminal trimerisation" evidence="3">
    <location>
        <begin position="473"/>
        <end position="575"/>
    </location>
</feature>
<dbReference type="InterPro" id="IPR037026">
    <property type="entry name" value="Vgr_OB-fold_dom_sf"/>
</dbReference>
<dbReference type="PANTHER" id="PTHR32305">
    <property type="match status" value="1"/>
</dbReference>
<dbReference type="RefSeq" id="WP_126573723.1">
    <property type="nucleotide sequence ID" value="NZ_RXZH01000002.1"/>
</dbReference>
<dbReference type="InterPro" id="IPR006531">
    <property type="entry name" value="Gp5/Vgr_OB"/>
</dbReference>
<dbReference type="Pfam" id="PF05954">
    <property type="entry name" value="Phage_GPD"/>
    <property type="match status" value="1"/>
</dbReference>
<organism evidence="4 5">
    <name type="scientific">Vibrio aquaticus</name>
    <dbReference type="NCBI Taxonomy" id="2496559"/>
    <lineage>
        <taxon>Bacteria</taxon>
        <taxon>Pseudomonadati</taxon>
        <taxon>Pseudomonadota</taxon>
        <taxon>Gammaproteobacteria</taxon>
        <taxon>Vibrionales</taxon>
        <taxon>Vibrionaceae</taxon>
        <taxon>Vibrio</taxon>
    </lineage>
</organism>
<dbReference type="Gene3D" id="2.30.110.50">
    <property type="match status" value="1"/>
</dbReference>
<dbReference type="Pfam" id="PF22178">
    <property type="entry name" value="Gp5_trimer_C"/>
    <property type="match status" value="1"/>
</dbReference>
<name>A0A432CXZ2_9VIBR</name>
<dbReference type="NCBIfam" id="TIGR03361">
    <property type="entry name" value="VI_Rhs_Vgr"/>
    <property type="match status" value="1"/>
</dbReference>
<dbReference type="AlphaFoldDB" id="A0A432CXZ2"/>